<dbReference type="EMBL" id="CM043015">
    <property type="protein sequence ID" value="KAI4470933.1"/>
    <property type="molecule type" value="Genomic_DNA"/>
</dbReference>
<name>A0ACB9TVE1_HOLOL</name>
<keyword evidence="2" id="KW-1185">Reference proteome</keyword>
<sequence length="2153" mass="247086">MNTDNNRYLEFASNTEKNFAFNDEHLLTFLDMENRQNHNNRGSRSRSANPNRGENRSGSRDIPPWWRANSSSQPDGDHVDYRSFTIHTIRIVERFLNTGNVAKGKSTGRLTVATPDVLNNVNERVAENPHISVCRLAQQIGDARTGNPNRWKNKSGSGNRSWKERADRKYEDGNQESTSANGKIPGLTGLDGLSQIFDDKSNDGNDPSLGYGRGRGRGRGRGSSRGSSRGGHTENNAMNMKGPRRIGFKRLEEFLNEEPDQLLINLLNASSGFSELINSPDLSADYIVLVMKVLSKMNESTFTSNKTKIIQTATPNEFVLQLTKFIMFLPLQTYADKRNSRYFWNDPNSFFKCLCSYCDMIFTLSPTVAMEVLAKLIKAAVIIMPQVEALSDETKEMMETMQEKFFIFEEQLKEKYKKKTAVVDESECEPPDDFRTMSLYPLPIEITNRTKAFVRKNIIEGPYKNVEHYLDVQFRLLREDFVKPLREGICDYRENSKKKAQNIKVYKNVKFLSPYMVNAVCGVLIQLDIKDNKMFKRKLENSRRFMFGSLICFTVDNFRSVIFGKIIDRKLELLQKGQLVIEFESGVYEIDYDANYLMVESSVYFEPYYHVLRALQQLNEETFPMKKYIIEVNNKKEQPRYLGPSSPNISDSEFDYDEIVMAVKKPRIVQNRDRTVHLNEAQYEAYQSAMNQSFSIIQGPPGTGKTFLGLVVAKSLIQKQAEWYHERYPLLVVCFTNHALDQFLEGLLPVTRDIVRVGGQSKNKSLEAYNLRNCRRTADRRTTRAFYEARDAVQLAHNMLKRAHDSLESTNQFDGIVNILQTVRTLPEIFGSWFETVEKKEFADWLLGGITHNQRRQATLEMEQKMNTDDNKDAESETELMDDLLNDPNEVNFLNIDDIFSSVTDIGSMYIVSTKEMETQIRALYERRSKMGELNDDNYGEIVTTENEIQKLEIMLEYLKMRMEEGKNTKEFLLEDFVDFDEPHGILPNLRWNLYFYWLEKHRAVKKEYIEECEKQYQNCYQAYEELREIEDIALMRHKLVVGMTTTGAARLRGSLRALKSPIVIVEEAAEIMESHVVTALTEHCTHLILIGDHQQLRPNTADYTMEKQYYLGISLFERMVRNNIHCSVLNVQHRMRPDIAKLIAPSIYPQLENHTSVHDFPPVRGIDPTLYFIDHQHPEEQCADQSKSNLHEVKFLLRLAQYLLLNGYEPEDITIVAAYSGQMFAMMRERKNFEMLRTVRITVLDNYQGEESKIILLSLVRNNADGKIGFLSLENRVCVALSRAREGMYIMGNMDLLCANSKIWPKVRNVLEEQNSLGSSLALRCQIHHDRVTTVATENDFLKVPEGGCNLVCNVELVCGHNCKSLCHILKRDHAEYKCMEKCTRILCGEGHICPKLCFKDCGNCEVPMLRKFECGHEVYFPCSQTELLCEYPVTVELPCTHKVSNKPCYRDVETFPCPHPCDTRIDTCGHACDKRCHIRNDPDHLEYKCFKPCSEFRKNCSMKTPEHICPKRCFEECPDCEIIVKKKRSCSHVYNTKCCVDVETVSCEKPCKKILPCGHQCKSKCYQQCEDCKTKVKKIIQKCGHEVMIECSKTPTVLNCKQNCVQLLSCGHHCKNKCNEVCTNKCEELVDSVVLLPCGHSSTIPCFMNTTEYIRQDKNAETVIKYCKQPCNVKLECGHNCLGSCGACYQGRIHKTCSDNCDVDLVCGHKCKVPCRQVCPPCFAPCLYRCTHSKCKKKCGELCTPCKEYCPRRCKHVRCTARCSAKCTVQPCTKPCPRQLRCGHDCIGFCGEPCPPLCRICNQDQLMEFYMGYEDEEDARFVLLQECNHVIESRGMDMWLENGGQEITIKRCPRCRMPLTVTRRYNDYIKASIEEIQTVKVKFFGGNKENAAAQAELQNQLNKISSNSDLLRINTSAYTETHNKIQNMLKPALNSRRQTLSKIQCQILRSKIQILDEISSLYKEASHPKFSNAIVYIDFLLRRLVENEQRMTGQEVNDYTTELKRLRRILQLSTIVEKCPSAQVKSIYISLKEKLFSFKVYDVNDDGKIKQDIDNLAKQLDGTLIVTDKEMRDIVKAIGVRQGAWYKCPNGHPYAIGECGGAMQVSKCADCGVQIGGTNHALLSNNAHFSVDGSRYAAWSEQANMENYDLD</sequence>
<keyword evidence="1" id="KW-0378">Hydrolase</keyword>
<reference evidence="1" key="1">
    <citation type="submission" date="2022-04" db="EMBL/GenBank/DDBJ databases">
        <title>Chromosome-scale genome assembly of Holotrichia oblita Faldermann.</title>
        <authorList>
            <person name="Rongchong L."/>
        </authorList>
    </citation>
    <scope>NUCLEOTIDE SEQUENCE</scope>
    <source>
        <strain evidence="1">81SQS9</strain>
    </source>
</reference>
<keyword evidence="1" id="KW-0067">ATP-binding</keyword>
<dbReference type="Proteomes" id="UP001056778">
    <property type="component" value="Chromosome 1"/>
</dbReference>
<organism evidence="1 2">
    <name type="scientific">Holotrichia oblita</name>
    <name type="common">Chafer beetle</name>
    <dbReference type="NCBI Taxonomy" id="644536"/>
    <lineage>
        <taxon>Eukaryota</taxon>
        <taxon>Metazoa</taxon>
        <taxon>Ecdysozoa</taxon>
        <taxon>Arthropoda</taxon>
        <taxon>Hexapoda</taxon>
        <taxon>Insecta</taxon>
        <taxon>Pterygota</taxon>
        <taxon>Neoptera</taxon>
        <taxon>Endopterygota</taxon>
        <taxon>Coleoptera</taxon>
        <taxon>Polyphaga</taxon>
        <taxon>Scarabaeiformia</taxon>
        <taxon>Scarabaeidae</taxon>
        <taxon>Melolonthinae</taxon>
        <taxon>Holotrichia</taxon>
    </lineage>
</organism>
<comment type="caution">
    <text evidence="1">The sequence shown here is derived from an EMBL/GenBank/DDBJ whole genome shotgun (WGS) entry which is preliminary data.</text>
</comment>
<keyword evidence="1" id="KW-0347">Helicase</keyword>
<accession>A0ACB9TVE1</accession>
<keyword evidence="1" id="KW-0547">Nucleotide-binding</keyword>
<gene>
    <name evidence="1" type="ORF">MML48_1g16078</name>
</gene>
<evidence type="ECO:0000313" key="2">
    <source>
        <dbReference type="Proteomes" id="UP001056778"/>
    </source>
</evidence>
<proteinExistence type="predicted"/>
<evidence type="ECO:0000313" key="1">
    <source>
        <dbReference type="EMBL" id="KAI4470933.1"/>
    </source>
</evidence>
<protein>
    <submittedName>
        <fullName evidence="1">Dna2/nam7 helicase family</fullName>
    </submittedName>
</protein>